<dbReference type="STRING" id="76193.A0A194RB77"/>
<dbReference type="GO" id="GO:0008237">
    <property type="term" value="F:metallopeptidase activity"/>
    <property type="evidence" value="ECO:0007669"/>
    <property type="project" value="InterPro"/>
</dbReference>
<dbReference type="SUPFAM" id="SSF102712">
    <property type="entry name" value="JAB1/MPN domain"/>
    <property type="match status" value="1"/>
</dbReference>
<keyword evidence="3" id="KW-1185">Reference proteome</keyword>
<dbReference type="Gene3D" id="3.40.140.10">
    <property type="entry name" value="Cytidine Deaminase, domain 2"/>
    <property type="match status" value="1"/>
</dbReference>
<dbReference type="InterPro" id="IPR000555">
    <property type="entry name" value="JAMM/MPN+_dom"/>
</dbReference>
<dbReference type="Proteomes" id="UP000053240">
    <property type="component" value="Unassembled WGS sequence"/>
</dbReference>
<dbReference type="InterPro" id="IPR050242">
    <property type="entry name" value="JAMM_MPN+_peptidase_M67A"/>
</dbReference>
<protein>
    <submittedName>
        <fullName evidence="2">Lys-63-specific deubiquitinase BRCC36</fullName>
    </submittedName>
</protein>
<dbReference type="Pfam" id="PF01398">
    <property type="entry name" value="JAB"/>
    <property type="match status" value="1"/>
</dbReference>
<dbReference type="PROSITE" id="PS50249">
    <property type="entry name" value="MPN"/>
    <property type="match status" value="1"/>
</dbReference>
<gene>
    <name evidence="2" type="ORF">RR48_09105</name>
</gene>
<evidence type="ECO:0000313" key="2">
    <source>
        <dbReference type="EMBL" id="KPJ15078.1"/>
    </source>
</evidence>
<sequence length="264" mass="29676">MLNKVLLSTDVTLACVQHALSTEKEEIMGLLIGEVHDNSSLVSIVSSVILRRLDKKPDRVEISEEQLVQATLRAEELAAEVGRPLRVVGWYHSHPHITVWPSHVDLATQSMYQRMDSSFVGIIFAVFLTEQTAKAPSIQITCFQSVNEGSNQSRREIELEITNNNDSLTINNFEILTQLPAILKEEEDESYSNEAGQTDTDDIITKQHNSAVRTIAIGHIVEKISRPMLEALVARNALYSVRLRALKKRHQELMSMLDNMSCNV</sequence>
<dbReference type="InterPro" id="IPR037518">
    <property type="entry name" value="MPN"/>
</dbReference>
<reference evidence="2 3" key="1">
    <citation type="journal article" date="2015" name="Nat. Commun.">
        <title>Outbred genome sequencing and CRISPR/Cas9 gene editing in butterflies.</title>
        <authorList>
            <person name="Li X."/>
            <person name="Fan D."/>
            <person name="Zhang W."/>
            <person name="Liu G."/>
            <person name="Zhang L."/>
            <person name="Zhao L."/>
            <person name="Fang X."/>
            <person name="Chen L."/>
            <person name="Dong Y."/>
            <person name="Chen Y."/>
            <person name="Ding Y."/>
            <person name="Zhao R."/>
            <person name="Feng M."/>
            <person name="Zhu Y."/>
            <person name="Feng Y."/>
            <person name="Jiang X."/>
            <person name="Zhu D."/>
            <person name="Xiang H."/>
            <person name="Feng X."/>
            <person name="Li S."/>
            <person name="Wang J."/>
            <person name="Zhang G."/>
            <person name="Kronforst M.R."/>
            <person name="Wang W."/>
        </authorList>
    </citation>
    <scope>NUCLEOTIDE SEQUENCE [LARGE SCALE GENOMIC DNA]</scope>
    <source>
        <strain evidence="2">Ya'a_city_454_Pm</strain>
        <tissue evidence="2">Whole body</tissue>
    </source>
</reference>
<dbReference type="PANTHER" id="PTHR10410">
    <property type="entry name" value="EUKARYOTIC TRANSLATION INITIATION FACTOR 3 -RELATED"/>
    <property type="match status" value="1"/>
</dbReference>
<evidence type="ECO:0000313" key="3">
    <source>
        <dbReference type="Proteomes" id="UP000053240"/>
    </source>
</evidence>
<dbReference type="KEGG" id="pmac:106710728"/>
<dbReference type="SMART" id="SM00232">
    <property type="entry name" value="JAB_MPN"/>
    <property type="match status" value="1"/>
</dbReference>
<dbReference type="OMA" id="CQEEQNA"/>
<dbReference type="OrthoDB" id="446074at2759"/>
<organism evidence="2 3">
    <name type="scientific">Papilio machaon</name>
    <name type="common">Old World swallowtail butterfly</name>
    <dbReference type="NCBI Taxonomy" id="76193"/>
    <lineage>
        <taxon>Eukaryota</taxon>
        <taxon>Metazoa</taxon>
        <taxon>Ecdysozoa</taxon>
        <taxon>Arthropoda</taxon>
        <taxon>Hexapoda</taxon>
        <taxon>Insecta</taxon>
        <taxon>Pterygota</taxon>
        <taxon>Neoptera</taxon>
        <taxon>Endopterygota</taxon>
        <taxon>Lepidoptera</taxon>
        <taxon>Glossata</taxon>
        <taxon>Ditrysia</taxon>
        <taxon>Papilionoidea</taxon>
        <taxon>Papilionidae</taxon>
        <taxon>Papilioninae</taxon>
        <taxon>Papilio</taxon>
    </lineage>
</organism>
<dbReference type="EMBL" id="KQ460398">
    <property type="protein sequence ID" value="KPJ15078.1"/>
    <property type="molecule type" value="Genomic_DNA"/>
</dbReference>
<dbReference type="Pfam" id="PF18110">
    <property type="entry name" value="BRCC36_C"/>
    <property type="match status" value="1"/>
</dbReference>
<dbReference type="InterPro" id="IPR040749">
    <property type="entry name" value="BRCC36_C"/>
</dbReference>
<proteinExistence type="predicted"/>
<feature type="domain" description="MPN" evidence="1">
    <location>
        <begin position="5"/>
        <end position="149"/>
    </location>
</feature>
<evidence type="ECO:0000259" key="1">
    <source>
        <dbReference type="PROSITE" id="PS50249"/>
    </source>
</evidence>
<dbReference type="InParanoid" id="A0A194RB77"/>
<name>A0A194RB77_PAPMA</name>
<accession>A0A194RB77</accession>
<dbReference type="AlphaFoldDB" id="A0A194RB77"/>